<dbReference type="EC" id="1.2.4.1" evidence="3 9"/>
<dbReference type="GO" id="GO:0046872">
    <property type="term" value="F:metal ion binding"/>
    <property type="evidence" value="ECO:0007669"/>
    <property type="project" value="UniProtKB-KW"/>
</dbReference>
<feature type="binding site" evidence="10">
    <location>
        <position position="239"/>
    </location>
    <ligand>
        <name>Mg(2+)</name>
        <dbReference type="ChEBI" id="CHEBI:18420"/>
    </ligand>
</feature>
<dbReference type="SUPFAM" id="SSF52518">
    <property type="entry name" value="Thiamin diphosphate-binding fold (THDP-binding)"/>
    <property type="match status" value="2"/>
</dbReference>
<dbReference type="NCBIfam" id="TIGR00759">
    <property type="entry name" value="aceE"/>
    <property type="match status" value="1"/>
</dbReference>
<dbReference type="PIRSF" id="PIRSF000156">
    <property type="entry name" value="Pyruvate_dh_E1"/>
    <property type="match status" value="1"/>
</dbReference>
<keyword evidence="6 9" id="KW-0786">Thiamine pyrophosphate</keyword>
<dbReference type="InterPro" id="IPR017600">
    <property type="entry name" value="Alpha-ketoglut_DH"/>
</dbReference>
<dbReference type="InterPro" id="IPR029061">
    <property type="entry name" value="THDP-binding"/>
</dbReference>
<dbReference type="AlphaFoldDB" id="A0A7Y8EAT8"/>
<dbReference type="GO" id="GO:0004739">
    <property type="term" value="F:pyruvate dehydrogenase (acetyl-transferring) activity"/>
    <property type="evidence" value="ECO:0007669"/>
    <property type="project" value="UniProtKB-EC"/>
</dbReference>
<feature type="domain" description="Transketolase-like C-terminal" evidence="13">
    <location>
        <begin position="720"/>
        <end position="850"/>
    </location>
</feature>
<dbReference type="PANTHER" id="PTHR43825:SF3">
    <property type="entry name" value="PYRUVATE DEHYDROGENASE E1 COMPONENT"/>
    <property type="match status" value="1"/>
</dbReference>
<comment type="cofactor">
    <cofactor evidence="1 9">
        <name>thiamine diphosphate</name>
        <dbReference type="ChEBI" id="CHEBI:58937"/>
    </cofactor>
</comment>
<evidence type="ECO:0000256" key="5">
    <source>
        <dbReference type="ARBA" id="ARBA00023002"/>
    </source>
</evidence>
<dbReference type="SUPFAM" id="SSF52922">
    <property type="entry name" value="TK C-terminal domain-like"/>
    <property type="match status" value="1"/>
</dbReference>
<dbReference type="Pfam" id="PF00456">
    <property type="entry name" value="Transketolase_N"/>
    <property type="match status" value="1"/>
</dbReference>
<evidence type="ECO:0000256" key="4">
    <source>
        <dbReference type="ARBA" id="ARBA00017172"/>
    </source>
</evidence>
<organism evidence="14 15">
    <name type="scientific">Pseudomonas edaphica</name>
    <dbReference type="NCBI Taxonomy" id="2006980"/>
    <lineage>
        <taxon>Bacteria</taxon>
        <taxon>Pseudomonadati</taxon>
        <taxon>Pseudomonadota</taxon>
        <taxon>Gammaproteobacteria</taxon>
        <taxon>Pseudomonadales</taxon>
        <taxon>Pseudomonadaceae</taxon>
        <taxon>Pseudomonas</taxon>
    </lineage>
</organism>
<comment type="catalytic activity">
    <reaction evidence="8 9">
        <text>N(6)-[(R)-lipoyl]-L-lysyl-[protein] + pyruvate + H(+) = N(6)-[(R)-S(8)-acetyldihydrolipoyl]-L-lysyl-[protein] + CO2</text>
        <dbReference type="Rhea" id="RHEA:19189"/>
        <dbReference type="Rhea" id="RHEA-COMP:10474"/>
        <dbReference type="Rhea" id="RHEA-COMP:10478"/>
        <dbReference type="ChEBI" id="CHEBI:15361"/>
        <dbReference type="ChEBI" id="CHEBI:15378"/>
        <dbReference type="ChEBI" id="CHEBI:16526"/>
        <dbReference type="ChEBI" id="CHEBI:83099"/>
        <dbReference type="ChEBI" id="CHEBI:83111"/>
        <dbReference type="EC" id="1.2.4.1"/>
    </reaction>
</comment>
<evidence type="ECO:0000259" key="13">
    <source>
        <dbReference type="Pfam" id="PF22613"/>
    </source>
</evidence>
<evidence type="ECO:0000256" key="6">
    <source>
        <dbReference type="ARBA" id="ARBA00023052"/>
    </source>
</evidence>
<name>A0A7Y8EAT8_9PSED</name>
<feature type="binding site" evidence="10">
    <location>
        <position position="269"/>
    </location>
    <ligand>
        <name>Mg(2+)</name>
        <dbReference type="ChEBI" id="CHEBI:18420"/>
    </ligand>
</feature>
<evidence type="ECO:0000256" key="8">
    <source>
        <dbReference type="ARBA" id="ARBA00051231"/>
    </source>
</evidence>
<evidence type="ECO:0000256" key="2">
    <source>
        <dbReference type="ARBA" id="ARBA00003157"/>
    </source>
</evidence>
<protein>
    <recommendedName>
        <fullName evidence="4 9">Pyruvate dehydrogenase E1 component</fullName>
        <ecNumber evidence="3 9">1.2.4.1</ecNumber>
    </recommendedName>
</protein>
<dbReference type="InterPro" id="IPR009014">
    <property type="entry name" value="Transketo_C/PFOR_II"/>
</dbReference>
<proteinExistence type="predicted"/>
<feature type="domain" description="Transketolase N-terminal" evidence="11">
    <location>
        <begin position="197"/>
        <end position="309"/>
    </location>
</feature>
<dbReference type="Proteomes" id="UP000563268">
    <property type="component" value="Unassembled WGS sequence"/>
</dbReference>
<dbReference type="InterPro" id="IPR004660">
    <property type="entry name" value="PDH_E1"/>
</dbReference>
<comment type="cofactor">
    <cofactor evidence="10">
        <name>Mg(2+)</name>
        <dbReference type="ChEBI" id="CHEBI:18420"/>
    </cofactor>
</comment>
<evidence type="ECO:0000313" key="14">
    <source>
        <dbReference type="EMBL" id="NWE11241.1"/>
    </source>
</evidence>
<sequence length="892" mass="98088">MNGFASAVNHTAQDPQELDEWRDALASLVANAGPERARQILDLLAREGSAAPIDWKPRHGTPYINSISVEQQPAFPGDLATEERIASLVRWNALAMVVRANQAYGELGGHIASYASAADLFEVGFNHFFRARSDTFGGDLVFYQPHSAPGIYARAYLEGRLTENDLAHYRQEIGGPKAGARGLSSYPHPWLMPDFWQFPTGSMGIGPISSIFQARFMRYLQHRGLLDTTDRHVWGVFGDGEMDEPESMSALTLAAREGLDNLTWVVNCNLQRLDGPVRGNGRIIDELEALFAGAGWNVIKLVWGSDWDALLAKDTDGSLVETLSNTVDGQFQTFAAKDGAYNREHFFGQSASLAALVAGMSDEQIDRLKRGGHDMVKIHAAYHAARRVKGQPTVILAQTKKGFGMGEAGQGKMTTHQQKKLDRDALLAFRNRFQLPLTDAQTESLSFFKPAEDSVELRYLYQRRHKLGGYVPSRSPLAAPVSVPPVAGYAGFATAAEGKEMSTTMAFVRMLTNLLKDKALGPRIVPIVADEARTFGMANLFKQIGIYSSVGQRYEPEDIGSILSYREATDGQILEEGISEASAISSWVAAATSYSVHGLRMLPFYIYYSMFGFQRVGDLIWAAADQRARGFLLGATAGRTTLGGEGLQHQDGSSHLAAATVPNCRAYDPAFAGEFAVILDHGMRQMLEHDVDEFYYVTLMNENYPQPTLPAGVEAAIIKGMYRLQGAADAKVRLLGSGTLVREAQAAAQLLEEDWQVASEVFSVTSFSELARDARQVERWNRLHPQDMKRSSHVNACLPKGVPVIAVSDYVRAVPQMIASYLDSSYTVLGTDGFGRSDTRAALRDFFEVDRYHIVLAALTALVEQGRLEPEVCQQAIERYGVQAEREPSWTS</sequence>
<evidence type="ECO:0000259" key="11">
    <source>
        <dbReference type="Pfam" id="PF00456"/>
    </source>
</evidence>
<dbReference type="PANTHER" id="PTHR43825">
    <property type="entry name" value="PYRUVATE DEHYDROGENASE E1 COMPONENT"/>
    <property type="match status" value="1"/>
</dbReference>
<dbReference type="InterPro" id="IPR055152">
    <property type="entry name" value="Transketolase-like_C_2"/>
</dbReference>
<gene>
    <name evidence="14" type="primary">mdeB</name>
    <name evidence="14" type="ORF">HX788_29485</name>
</gene>
<dbReference type="InterPro" id="IPR005474">
    <property type="entry name" value="Transketolase_N"/>
</dbReference>
<dbReference type="Gene3D" id="3.40.50.970">
    <property type="match status" value="2"/>
</dbReference>
<dbReference type="InterPro" id="IPR035807">
    <property type="entry name" value="PDC_E1_N"/>
</dbReference>
<evidence type="ECO:0000313" key="15">
    <source>
        <dbReference type="Proteomes" id="UP000563268"/>
    </source>
</evidence>
<dbReference type="Pfam" id="PF17831">
    <property type="entry name" value="PDH_E1_M"/>
    <property type="match status" value="1"/>
</dbReference>
<evidence type="ECO:0000259" key="12">
    <source>
        <dbReference type="Pfam" id="PF17831"/>
    </source>
</evidence>
<keyword evidence="10" id="KW-0460">Magnesium</keyword>
<dbReference type="NCBIfam" id="TIGR03186">
    <property type="entry name" value="AKGDH_not_PDH"/>
    <property type="match status" value="1"/>
</dbReference>
<dbReference type="InterPro" id="IPR051157">
    <property type="entry name" value="PDH/Transketolase"/>
</dbReference>
<dbReference type="CDD" id="cd02017">
    <property type="entry name" value="TPP_E1_EcPDC_like"/>
    <property type="match status" value="1"/>
</dbReference>
<accession>A0A7Y8EAT8</accession>
<feature type="domain" description="Pyruvate dehydrogenase E1 component middle" evidence="12">
    <location>
        <begin position="490"/>
        <end position="707"/>
    </location>
</feature>
<keyword evidence="10" id="KW-0479">Metal-binding</keyword>
<comment type="function">
    <text evidence="2 9">Component of the pyruvate dehydrogenase (PDH) complex, that catalyzes the overall conversion of pyruvate to acetyl-CoA and CO(2).</text>
</comment>
<reference evidence="14 15" key="1">
    <citation type="submission" date="2020-04" db="EMBL/GenBank/DDBJ databases">
        <title>Molecular characterization of pseudomonads from Agaricus bisporus reveal novel blotch 2 pathogens in Western Europe.</title>
        <authorList>
            <person name="Taparia T."/>
            <person name="Krijger M."/>
            <person name="Haynes E."/>
            <person name="Elpinstone J.G."/>
            <person name="Noble R."/>
            <person name="Van Der Wolf J."/>
        </authorList>
    </citation>
    <scope>NUCLEOTIDE SEQUENCE [LARGE SCALE GENOMIC DNA]</scope>
    <source>
        <strain evidence="14 15">K7002</strain>
    </source>
</reference>
<evidence type="ECO:0000256" key="7">
    <source>
        <dbReference type="ARBA" id="ARBA00023317"/>
    </source>
</evidence>
<feature type="binding site" evidence="10">
    <location>
        <position position="271"/>
    </location>
    <ligand>
        <name>Mg(2+)</name>
        <dbReference type="ChEBI" id="CHEBI:18420"/>
    </ligand>
</feature>
<dbReference type="Pfam" id="PF22613">
    <property type="entry name" value="Transketolase_C_1"/>
    <property type="match status" value="1"/>
</dbReference>
<comment type="caution">
    <text evidence="14">The sequence shown here is derived from an EMBL/GenBank/DDBJ whole genome shotgun (WGS) entry which is preliminary data.</text>
</comment>
<evidence type="ECO:0000256" key="1">
    <source>
        <dbReference type="ARBA" id="ARBA00001964"/>
    </source>
</evidence>
<evidence type="ECO:0000256" key="9">
    <source>
        <dbReference type="PIRNR" id="PIRNR000156"/>
    </source>
</evidence>
<dbReference type="FunFam" id="3.40.50.970:FF:000011">
    <property type="entry name" value="Pyruvate dehydrogenase E1 component"/>
    <property type="match status" value="1"/>
</dbReference>
<dbReference type="RefSeq" id="WP_176992286.1">
    <property type="nucleotide sequence ID" value="NZ_JACARM010000109.1"/>
</dbReference>
<dbReference type="EMBL" id="JACARM010000109">
    <property type="protein sequence ID" value="NWE11241.1"/>
    <property type="molecule type" value="Genomic_DNA"/>
</dbReference>
<keyword evidence="5 9" id="KW-0560">Oxidoreductase</keyword>
<evidence type="ECO:0000256" key="10">
    <source>
        <dbReference type="PIRSR" id="PIRSR000156-1"/>
    </source>
</evidence>
<keyword evidence="7 9" id="KW-0670">Pyruvate</keyword>
<dbReference type="InterPro" id="IPR041621">
    <property type="entry name" value="PDH_E1_M"/>
</dbReference>
<dbReference type="Gene3D" id="3.40.50.920">
    <property type="match status" value="1"/>
</dbReference>
<evidence type="ECO:0000256" key="3">
    <source>
        <dbReference type="ARBA" id="ARBA00012281"/>
    </source>
</evidence>